<dbReference type="CDD" id="cd03801">
    <property type="entry name" value="GT4_PimA-like"/>
    <property type="match status" value="1"/>
</dbReference>
<gene>
    <name evidence="5" type="ORF">ABID43_000322</name>
</gene>
<keyword evidence="6" id="KW-1185">Reference proteome</keyword>
<evidence type="ECO:0000259" key="4">
    <source>
        <dbReference type="Pfam" id="PF13439"/>
    </source>
</evidence>
<evidence type="ECO:0000313" key="6">
    <source>
        <dbReference type="Proteomes" id="UP001549145"/>
    </source>
</evidence>
<name>A0ABV2KZ05_9HYPH</name>
<protein>
    <submittedName>
        <fullName evidence="5">UDP-glucose:(Heptosyl)LPS alpha-1,3-glucosyltransferase</fullName>
        <ecNumber evidence="5">2.4.1.-</ecNumber>
    </submittedName>
</protein>
<dbReference type="Proteomes" id="UP001549145">
    <property type="component" value="Unassembled WGS sequence"/>
</dbReference>
<dbReference type="PANTHER" id="PTHR12526">
    <property type="entry name" value="GLYCOSYLTRANSFERASE"/>
    <property type="match status" value="1"/>
</dbReference>
<comment type="caution">
    <text evidence="5">The sequence shown here is derived from an EMBL/GenBank/DDBJ whole genome shotgun (WGS) entry which is preliminary data.</text>
</comment>
<keyword evidence="2 5" id="KW-0808">Transferase</keyword>
<evidence type="ECO:0000256" key="2">
    <source>
        <dbReference type="ARBA" id="ARBA00022679"/>
    </source>
</evidence>
<evidence type="ECO:0000313" key="5">
    <source>
        <dbReference type="EMBL" id="MET3690803.1"/>
    </source>
</evidence>
<dbReference type="EMBL" id="JBEPMM010000001">
    <property type="protein sequence ID" value="MET3690803.1"/>
    <property type="molecule type" value="Genomic_DNA"/>
</dbReference>
<evidence type="ECO:0000259" key="3">
    <source>
        <dbReference type="Pfam" id="PF00534"/>
    </source>
</evidence>
<dbReference type="GO" id="GO:0016757">
    <property type="term" value="F:glycosyltransferase activity"/>
    <property type="evidence" value="ECO:0007669"/>
    <property type="project" value="UniProtKB-KW"/>
</dbReference>
<keyword evidence="1 5" id="KW-0328">Glycosyltransferase</keyword>
<dbReference type="Gene3D" id="3.40.50.2000">
    <property type="entry name" value="Glycogen Phosphorylase B"/>
    <property type="match status" value="2"/>
</dbReference>
<feature type="domain" description="Glycosyl transferase family 1" evidence="3">
    <location>
        <begin position="231"/>
        <end position="387"/>
    </location>
</feature>
<dbReference type="Pfam" id="PF00534">
    <property type="entry name" value="Glycos_transf_1"/>
    <property type="match status" value="1"/>
</dbReference>
<evidence type="ECO:0000256" key="1">
    <source>
        <dbReference type="ARBA" id="ARBA00022676"/>
    </source>
</evidence>
<reference evidence="5 6" key="1">
    <citation type="submission" date="2024-06" db="EMBL/GenBank/DDBJ databases">
        <title>Genomic Encyclopedia of Type Strains, Phase IV (KMG-IV): sequencing the most valuable type-strain genomes for metagenomic binning, comparative biology and taxonomic classification.</title>
        <authorList>
            <person name="Goeker M."/>
        </authorList>
    </citation>
    <scope>NUCLEOTIDE SEQUENCE [LARGE SCALE GENOMIC DNA]</scope>
    <source>
        <strain evidence="5 6">DSM 21331</strain>
    </source>
</reference>
<dbReference type="PANTHER" id="PTHR12526:SF510">
    <property type="entry name" value="D-INOSITOL 3-PHOSPHATE GLYCOSYLTRANSFERASE"/>
    <property type="match status" value="1"/>
</dbReference>
<proteinExistence type="predicted"/>
<dbReference type="EC" id="2.4.1.-" evidence="5"/>
<dbReference type="InterPro" id="IPR001296">
    <property type="entry name" value="Glyco_trans_1"/>
</dbReference>
<dbReference type="InterPro" id="IPR028098">
    <property type="entry name" value="Glyco_trans_4-like_N"/>
</dbReference>
<accession>A0ABV2KZ05</accession>
<dbReference type="Pfam" id="PF13439">
    <property type="entry name" value="Glyco_transf_4"/>
    <property type="match status" value="1"/>
</dbReference>
<organism evidence="5 6">
    <name type="scientific">Methylobacterium goesingense</name>
    <dbReference type="NCBI Taxonomy" id="243690"/>
    <lineage>
        <taxon>Bacteria</taxon>
        <taxon>Pseudomonadati</taxon>
        <taxon>Pseudomonadota</taxon>
        <taxon>Alphaproteobacteria</taxon>
        <taxon>Hyphomicrobiales</taxon>
        <taxon>Methylobacteriaceae</taxon>
        <taxon>Methylobacterium</taxon>
    </lineage>
</organism>
<dbReference type="RefSeq" id="WP_306424606.1">
    <property type="nucleotide sequence ID" value="NZ_BPQL01000224.1"/>
</dbReference>
<dbReference type="SUPFAM" id="SSF53756">
    <property type="entry name" value="UDP-Glycosyltransferase/glycogen phosphorylase"/>
    <property type="match status" value="1"/>
</dbReference>
<sequence length="433" mass="46476">MTTHPSVRPHAISKWDGPRSALALTAATASAVGLPFEIVQVVQELSAAGGAETVAFELARTFARMGAPNRVIATRVDGAVDAGTRVERVLPWLSGIVTRGALRYLGRAIVVPAFTLAATVALRRHRSALVISHGDSLAGDILVVHAINAVNLQQKRRNGEWRWLLNPLHLWVALRERWMIGGLRYARYVAISERVRQDLRACYGVPDERIRRIPNGIDLDRFRNDFVAGPAIRAEFGIPAEARVLLFVGHEFGRKGLAHVIGALCRLGPDYRLLVVGSDNPAPYRDSAGARAGDVIFAGPRADMPAFYAAADALVLPSSYETFSLVCMEAMACGVPILATAVGGIEEYLVEGTNGYFVKPEAADIAAAVTRALSDPDHVAALRAGARATAEGYAWDSIGRQYLALAREIVIARTGTPLSTPADAPGLVRKNDA</sequence>
<feature type="domain" description="Glycosyltransferase subfamily 4-like N-terminal" evidence="4">
    <location>
        <begin position="49"/>
        <end position="221"/>
    </location>
</feature>